<evidence type="ECO:0000313" key="1">
    <source>
        <dbReference type="EMBL" id="CAD8325429.1"/>
    </source>
</evidence>
<evidence type="ECO:0008006" key="2">
    <source>
        <dbReference type="Google" id="ProtNLM"/>
    </source>
</evidence>
<dbReference type="GO" id="GO:0042026">
    <property type="term" value="P:protein refolding"/>
    <property type="evidence" value="ECO:0007669"/>
    <property type="project" value="TreeGrafter"/>
</dbReference>
<reference evidence="1" key="1">
    <citation type="submission" date="2021-01" db="EMBL/GenBank/DDBJ databases">
        <authorList>
            <person name="Corre E."/>
            <person name="Pelletier E."/>
            <person name="Niang G."/>
            <person name="Scheremetjew M."/>
            <person name="Finn R."/>
            <person name="Kale V."/>
            <person name="Holt S."/>
            <person name="Cochrane G."/>
            <person name="Meng A."/>
            <person name="Brown T."/>
            <person name="Cohen L."/>
        </authorList>
    </citation>
    <scope>NUCLEOTIDE SEQUENCE</scope>
    <source>
        <strain evidence="1">CCMP147</strain>
    </source>
</reference>
<name>A0A7R9WIF5_9STRA</name>
<proteinExistence type="predicted"/>
<dbReference type="PANTHER" id="PTHR30111:SF1">
    <property type="entry name" value="33 KDA CHAPERONIN"/>
    <property type="match status" value="1"/>
</dbReference>
<dbReference type="SUPFAM" id="SSF118352">
    <property type="entry name" value="HSP33 redox switch-like"/>
    <property type="match status" value="1"/>
</dbReference>
<dbReference type="InterPro" id="IPR000397">
    <property type="entry name" value="Heat_shock_Hsp33"/>
</dbReference>
<dbReference type="PANTHER" id="PTHR30111">
    <property type="entry name" value="33 KDA CHAPERONIN"/>
    <property type="match status" value="1"/>
</dbReference>
<dbReference type="EMBL" id="HBED01047490">
    <property type="protein sequence ID" value="CAD8325429.1"/>
    <property type="molecule type" value="Transcribed_RNA"/>
</dbReference>
<dbReference type="AlphaFoldDB" id="A0A7R9WIF5"/>
<sequence>MKKVEENLAELVLPTNLLFNGVTPLEIAEIILDGLNMNPVGQMEPGAKCDCSEGRLFRLLRLLPREDVDDILEKQEQIEARCQFCGRVYRMGPDEVRERFANARGDPSKDSEVDV</sequence>
<dbReference type="GO" id="GO:0051082">
    <property type="term" value="F:unfolded protein binding"/>
    <property type="evidence" value="ECO:0007669"/>
    <property type="project" value="InterPro"/>
</dbReference>
<dbReference type="Gene3D" id="3.90.1280.10">
    <property type="entry name" value="HSP33 redox switch-like"/>
    <property type="match status" value="1"/>
</dbReference>
<accession>A0A7R9WIF5</accession>
<gene>
    <name evidence="1" type="ORF">TDUB1175_LOCUS23849</name>
</gene>
<organism evidence="1">
    <name type="scientific">Pseudictyota dubia</name>
    <dbReference type="NCBI Taxonomy" id="2749911"/>
    <lineage>
        <taxon>Eukaryota</taxon>
        <taxon>Sar</taxon>
        <taxon>Stramenopiles</taxon>
        <taxon>Ochrophyta</taxon>
        <taxon>Bacillariophyta</taxon>
        <taxon>Mediophyceae</taxon>
        <taxon>Biddulphiophycidae</taxon>
        <taxon>Eupodiscales</taxon>
        <taxon>Odontellaceae</taxon>
        <taxon>Pseudictyota</taxon>
    </lineage>
</organism>
<protein>
    <recommendedName>
        <fullName evidence="2">Molecular chaperone Hsp33</fullName>
    </recommendedName>
</protein>
<dbReference type="InterPro" id="IPR016154">
    <property type="entry name" value="Heat_shock_Hsp33_C"/>
</dbReference>
<dbReference type="GO" id="GO:0044183">
    <property type="term" value="F:protein folding chaperone"/>
    <property type="evidence" value="ECO:0007669"/>
    <property type="project" value="TreeGrafter"/>
</dbReference>
<dbReference type="GO" id="GO:0005737">
    <property type="term" value="C:cytoplasm"/>
    <property type="evidence" value="ECO:0007669"/>
    <property type="project" value="InterPro"/>
</dbReference>
<dbReference type="Pfam" id="PF01430">
    <property type="entry name" value="HSP33"/>
    <property type="match status" value="1"/>
</dbReference>